<reference evidence="1 3" key="1">
    <citation type="submission" date="2015-10" db="EMBL/GenBank/DDBJ databases">
        <title>Draft genome of Bosea thiooxidans.</title>
        <authorList>
            <person name="Wang X."/>
        </authorList>
    </citation>
    <scope>NUCLEOTIDE SEQUENCE [LARGE SCALE GENOMIC DNA]</scope>
    <source>
        <strain evidence="1 3">CGMCC 9174</strain>
    </source>
</reference>
<dbReference type="Proteomes" id="UP000190130">
    <property type="component" value="Unassembled WGS sequence"/>
</dbReference>
<name>A0A0Q3I908_9HYPH</name>
<reference evidence="2 4" key="2">
    <citation type="submission" date="2017-02" db="EMBL/GenBank/DDBJ databases">
        <authorList>
            <person name="Peterson S.W."/>
        </authorList>
    </citation>
    <scope>NUCLEOTIDE SEQUENCE [LARGE SCALE GENOMIC DNA]</scope>
    <source>
        <strain evidence="2 4">DSM 9653</strain>
    </source>
</reference>
<dbReference type="SUPFAM" id="SSF51621">
    <property type="entry name" value="Phosphoenolpyruvate/pyruvate domain"/>
    <property type="match status" value="1"/>
</dbReference>
<keyword evidence="1" id="KW-0456">Lyase</keyword>
<evidence type="ECO:0000313" key="1">
    <source>
        <dbReference type="EMBL" id="KQK31487.1"/>
    </source>
</evidence>
<gene>
    <name evidence="1" type="ORF">ARD30_03550</name>
    <name evidence="2" type="ORF">SAMN05660750_02371</name>
</gene>
<dbReference type="InterPro" id="IPR039556">
    <property type="entry name" value="ICL/PEPM"/>
</dbReference>
<dbReference type="PANTHER" id="PTHR42905:SF16">
    <property type="entry name" value="CARBOXYPHOSPHONOENOLPYRUVATE PHOSPHONOMUTASE-LIKE PROTEIN (AFU_ORTHOLOGUE AFUA_5G07230)"/>
    <property type="match status" value="1"/>
</dbReference>
<dbReference type="RefSeq" id="WP_055727253.1">
    <property type="nucleotide sequence ID" value="NZ_FUYX01000005.1"/>
</dbReference>
<accession>A0A0Q3I908</accession>
<keyword evidence="3" id="KW-1185">Reference proteome</keyword>
<sequence>MAHSPQVEAFRKLHEAGCFVMPNPWDLGSARWLRGQGFKALATTSAGFAFTQARADQDVPRDMMLAHIAEMVKAVPDLPVNADFENGYADTPDGVAANVKLCVATGVAGLSIEDATGREADPLYPFELAVERVKAARKAIDDTGSGVLLTARAECFLTGHPEPLKEAARRIEAYAAAGADVLYAPGPKTAADIGTIVSAAGGKPVNALVYGDFGLSVADIATAGARRISIGGALARAAWAAFMEATRLIAEEGSFKGFAGNGPSAPLNPFFTKDLEARS</sequence>
<dbReference type="PANTHER" id="PTHR42905">
    <property type="entry name" value="PHOSPHOENOLPYRUVATE CARBOXYLASE"/>
    <property type="match status" value="1"/>
</dbReference>
<dbReference type="Proteomes" id="UP000051562">
    <property type="component" value="Unassembled WGS sequence"/>
</dbReference>
<dbReference type="InterPro" id="IPR015813">
    <property type="entry name" value="Pyrv/PenolPyrv_kinase-like_dom"/>
</dbReference>
<evidence type="ECO:0000313" key="2">
    <source>
        <dbReference type="EMBL" id="SKB79009.1"/>
    </source>
</evidence>
<dbReference type="Pfam" id="PF13714">
    <property type="entry name" value="PEP_mutase"/>
    <property type="match status" value="1"/>
</dbReference>
<dbReference type="EMBL" id="LMAR01000023">
    <property type="protein sequence ID" value="KQK31487.1"/>
    <property type="molecule type" value="Genomic_DNA"/>
</dbReference>
<dbReference type="STRING" id="53254.SAMN05660750_02371"/>
<protein>
    <submittedName>
        <fullName evidence="1 2">2-methylisocitrate lyase</fullName>
    </submittedName>
</protein>
<organism evidence="1 3">
    <name type="scientific">Bosea thiooxidans</name>
    <dbReference type="NCBI Taxonomy" id="53254"/>
    <lineage>
        <taxon>Bacteria</taxon>
        <taxon>Pseudomonadati</taxon>
        <taxon>Pseudomonadota</taxon>
        <taxon>Alphaproteobacteria</taxon>
        <taxon>Hyphomicrobiales</taxon>
        <taxon>Boseaceae</taxon>
        <taxon>Bosea</taxon>
    </lineage>
</organism>
<evidence type="ECO:0000313" key="4">
    <source>
        <dbReference type="Proteomes" id="UP000190130"/>
    </source>
</evidence>
<dbReference type="Gene3D" id="6.10.250.2750">
    <property type="match status" value="1"/>
</dbReference>
<dbReference type="AlphaFoldDB" id="A0A0Q3I908"/>
<dbReference type="InterPro" id="IPR040442">
    <property type="entry name" value="Pyrv_kinase-like_dom_sf"/>
</dbReference>
<dbReference type="OrthoDB" id="9785398at2"/>
<dbReference type="EMBL" id="FUYX01000005">
    <property type="protein sequence ID" value="SKB79009.1"/>
    <property type="molecule type" value="Genomic_DNA"/>
</dbReference>
<proteinExistence type="predicted"/>
<dbReference type="Gene3D" id="3.20.20.60">
    <property type="entry name" value="Phosphoenolpyruvate-binding domains"/>
    <property type="match status" value="1"/>
</dbReference>
<dbReference type="CDD" id="cd00377">
    <property type="entry name" value="ICL_PEPM"/>
    <property type="match status" value="1"/>
</dbReference>
<evidence type="ECO:0000313" key="3">
    <source>
        <dbReference type="Proteomes" id="UP000051562"/>
    </source>
</evidence>
<dbReference type="GO" id="GO:0016829">
    <property type="term" value="F:lyase activity"/>
    <property type="evidence" value="ECO:0007669"/>
    <property type="project" value="UniProtKB-KW"/>
</dbReference>